<gene>
    <name evidence="15 19" type="primary">recB</name>
    <name evidence="19" type="ORF">SR882_06350</name>
</gene>
<dbReference type="EC" id="5.6.2.4" evidence="15"/>
<dbReference type="Pfam" id="PF12705">
    <property type="entry name" value="PDDEXK_1"/>
    <property type="match status" value="1"/>
</dbReference>
<dbReference type="SUPFAM" id="SSF52980">
    <property type="entry name" value="Restriction endonuclease-like"/>
    <property type="match status" value="1"/>
</dbReference>
<dbReference type="Gene3D" id="3.40.50.300">
    <property type="entry name" value="P-loop containing nucleotide triphosphate hydrolases"/>
    <property type="match status" value="2"/>
</dbReference>
<evidence type="ECO:0000259" key="18">
    <source>
        <dbReference type="PROSITE" id="PS51217"/>
    </source>
</evidence>
<dbReference type="InterPro" id="IPR038726">
    <property type="entry name" value="PDDEXK_AddAB-type"/>
</dbReference>
<dbReference type="InterPro" id="IPR014016">
    <property type="entry name" value="UvrD-like_ATP-bd"/>
</dbReference>
<keyword evidence="10 15" id="KW-0238">DNA-binding</keyword>
<keyword evidence="8 15" id="KW-0067">ATP-binding</keyword>
<evidence type="ECO:0000256" key="13">
    <source>
        <dbReference type="ARBA" id="ARBA00034617"/>
    </source>
</evidence>
<dbReference type="PROSITE" id="PS51198">
    <property type="entry name" value="UVRD_HELICASE_ATP_BIND"/>
    <property type="match status" value="1"/>
</dbReference>
<keyword evidence="3 15" id="KW-0547">Nucleotide-binding</keyword>
<feature type="binding site" evidence="15">
    <location>
        <position position="1021"/>
    </location>
    <ligand>
        <name>Mg(2+)</name>
        <dbReference type="ChEBI" id="CHEBI:18420"/>
    </ligand>
</feature>
<dbReference type="PANTHER" id="PTHR11070:SF23">
    <property type="entry name" value="RECBCD ENZYME SUBUNIT RECB"/>
    <property type="match status" value="1"/>
</dbReference>
<proteinExistence type="inferred from homology"/>
<dbReference type="Proteomes" id="UP001327459">
    <property type="component" value="Chromosome"/>
</dbReference>
<dbReference type="CDD" id="cd22352">
    <property type="entry name" value="RecB_C-like"/>
    <property type="match status" value="1"/>
</dbReference>
<dbReference type="Pfam" id="PF00580">
    <property type="entry name" value="UvrD-helicase"/>
    <property type="match status" value="1"/>
</dbReference>
<comment type="miscellaneous">
    <text evidence="15">In the RecBCD complex, RecB has a slow 3'-5' helicase, an exonuclease activity and loads RecA onto ssDNA, RecD has a fast 5'-3' helicase activity, while RecC stimulates the ATPase and processivity of the RecB helicase and contributes to recognition of the Chi site.</text>
</comment>
<dbReference type="HAMAP" id="MF_01485">
    <property type="entry name" value="RecB"/>
    <property type="match status" value="1"/>
</dbReference>
<comment type="domain">
    <text evidence="15">The C-terminal domain has nuclease activity and interacts with RecD. It interacts with RecA, facilitating its loading onto ssDNA.</text>
</comment>
<dbReference type="InterPro" id="IPR027417">
    <property type="entry name" value="P-loop_NTPase"/>
</dbReference>
<keyword evidence="7 15" id="KW-0269">Exonuclease</keyword>
<evidence type="ECO:0000256" key="9">
    <source>
        <dbReference type="ARBA" id="ARBA00022842"/>
    </source>
</evidence>
<evidence type="ECO:0000256" key="3">
    <source>
        <dbReference type="ARBA" id="ARBA00022741"/>
    </source>
</evidence>
<feature type="binding site" evidence="15">
    <location>
        <position position="1156"/>
    </location>
    <ligand>
        <name>Mg(2+)</name>
        <dbReference type="ChEBI" id="CHEBI:18420"/>
    </ligand>
</feature>
<comment type="function">
    <text evidence="15">A helicase/nuclease that prepares dsDNA breaks (DSB) for recombinational DNA repair. Binds to DSBs and unwinds DNA via a highly rapid and processive ATP-dependent bidirectional helicase activity. Unwinds dsDNA until it encounters a Chi (crossover hotspot instigator) sequence from the 3' direction. Cuts ssDNA a few nucleotides 3' to the Chi site. The properties and activities of the enzyme are changed at Chi. The Chi-altered holoenzyme produces a long 3'-ssDNA overhang and facilitates RecA-binding to the ssDNA for homologous DNA recombination and repair. Holoenzyme degrades any linearized DNA that is unable to undergo homologous recombination. In the holoenzyme this subunit contributes ATPase, 3'-5' helicase, exonuclease activity and loads RecA onto ssDNA.</text>
</comment>
<evidence type="ECO:0000256" key="11">
    <source>
        <dbReference type="ARBA" id="ARBA00023204"/>
    </source>
</evidence>
<evidence type="ECO:0000259" key="17">
    <source>
        <dbReference type="PROSITE" id="PS51198"/>
    </source>
</evidence>
<sequence>MNQLDPITFPLEGSRLIEASAGTGKTFTISLLYLRLVLGHRAPEQRNARPLTPPEILVSTFTEAAVAELRDRIRSRLQQAAWLFAGTQTPAQVDPPLRHLYEEFTETERAQGAFLLQRAAEWMDEAAIFTIHGFCQRMLREHAFHSGALFEQELLTDLDPVIGDAVRDFWRTHGYPLAQTDDRLAQQFARLVDTPGKLKGRIRDLIKRDGSPLAIGAVTAASSRDLPAPAELLDRLADDQKRAETAEGRARQAWLADAGAVHALWHAVREGLNKTSHPEQETAEALQTWLEHIDAWAAGEGTLTDTDRRKLAASKTKKGHEPPVHPALDAIADWKKALEGLDRQAKEIKPMIEGFAALWIRERVAHLLAVRRGMGFDDMLIQMREAVDTTRNPNARGMIEAVRTQYPVALIDEFQDTDPLQYAIFSAIYPLGEAPPESDEHAIVLIGDPKQAIYSFRGADIHSYLSARKATEGRHASLPRNFRSTKPLVGAVNHLFTIADQHPDGAFRFAADGAQSPLPFEPVQAKGRDSRLVDDRREGTVPALTLWTSPPEEQWTSGVFREQLAVRAAGEIAAMLNAGQAGTYGFETDDGQRQGIEPRDIAVLVRKQEEGKLMRRVLADFGVPAVFLSERSSIFDSTEAADMLIWLEALAEPSRSDRIRQAVATASMGLPLDELEARLRDETRFDAICQQFHEWHHTWQSQGVLAAVMALLHHFAIPARLLEADERQNHRGERRLTNLLHLAEWLQQTDQDVDGETALIHRLHLAVTEGAAEQEIRLEQDSAMVRIVTIHGSKGLQYPVVFLPFIALLGTEKAKSDEPTRRHRDDGAVWDMAPDKEATERATQESIAEYIRLFYVAMTRAEYACLLGAGPVKVGNAKRFNPGKSAFGQFLGFEADETCERPDYLDRLARWADHPAIEIEAVPEPRDPGVHRFTPPPEPQLHGPRHPHFGAFEPWWISSFSALTASIGHATPLPAPEAARDEVRLETQNAPENTAADSQPTPTPVGIHALPRGAQIGTLLHDLIEAIADQGFSEFGGQPEKVRRLLSRTPHPGLRELGDDQIETVAALLDTLLASRWQMPGDRDQLALAEQSHYQAEMEFWFAVDGADLGRLDRLVREHVAPGRERPSLSGQAINGMLKGFIDLTVEHQGRYYLIDWKSNWLGPDQAAYTPEALEQAILASRYDLQFVLYLVALHRHLSDRLPDYDYDQHVGGAAYVFLRGIRSASDTPDNAGIYTCRPSQDLIEALDRLFSGDEEAVA</sequence>
<feature type="region of interest" description="Nuclease activity, interacts with RecD and RecA" evidence="15">
    <location>
        <begin position="954"/>
        <end position="1259"/>
    </location>
</feature>
<keyword evidence="5 15" id="KW-0378">Hydrolase</keyword>
<name>A0ABZ0YT98_9GAMM</name>
<feature type="domain" description="UvrD-like helicase C-terminal" evidence="18">
    <location>
        <begin position="520"/>
        <end position="795"/>
    </location>
</feature>
<keyword evidence="2 15" id="KW-0479">Metal-binding</keyword>
<dbReference type="InterPro" id="IPR011335">
    <property type="entry name" value="Restrct_endonuc-II-like"/>
</dbReference>
<comment type="similarity">
    <text evidence="15">Belongs to the helicase family. UvrD subfamily.</text>
</comment>
<comment type="domain">
    <text evidence="15">The N-terminal DNA-binding domain is a ssDNA-dependent ATPase and has ATP-dependent 3'-5' helicase function. This domain interacts with RecC.</text>
</comment>
<comment type="catalytic activity">
    <reaction evidence="13 15">
        <text>Couples ATP hydrolysis with the unwinding of duplex DNA by translocating in the 3'-5' direction.</text>
        <dbReference type="EC" id="5.6.2.4"/>
    </reaction>
</comment>
<feature type="domain" description="UvrD-like helicase ATP-binding" evidence="17">
    <location>
        <begin position="1"/>
        <end position="485"/>
    </location>
</feature>
<evidence type="ECO:0000256" key="7">
    <source>
        <dbReference type="ARBA" id="ARBA00022839"/>
    </source>
</evidence>
<accession>A0ABZ0YT98</accession>
<dbReference type="InterPro" id="IPR000212">
    <property type="entry name" value="DNA_helicase_UvrD/REP"/>
</dbReference>
<evidence type="ECO:0000256" key="6">
    <source>
        <dbReference type="ARBA" id="ARBA00022806"/>
    </source>
</evidence>
<feature type="binding site" evidence="15">
    <location>
        <position position="1143"/>
    </location>
    <ligand>
        <name>Mg(2+)</name>
        <dbReference type="ChEBI" id="CHEBI:18420"/>
    </ligand>
</feature>
<evidence type="ECO:0000256" key="8">
    <source>
        <dbReference type="ARBA" id="ARBA00022840"/>
    </source>
</evidence>
<dbReference type="Gene3D" id="1.10.486.10">
    <property type="entry name" value="PCRA, domain 4"/>
    <property type="match status" value="1"/>
</dbReference>
<dbReference type="SUPFAM" id="SSF52540">
    <property type="entry name" value="P-loop containing nucleoside triphosphate hydrolases"/>
    <property type="match status" value="1"/>
</dbReference>
<evidence type="ECO:0000256" key="5">
    <source>
        <dbReference type="ARBA" id="ARBA00022801"/>
    </source>
</evidence>
<dbReference type="EC" id="3.1.11.5" evidence="15"/>
<feature type="binding site" evidence="16">
    <location>
        <begin position="19"/>
        <end position="26"/>
    </location>
    <ligand>
        <name>ATP</name>
        <dbReference type="ChEBI" id="CHEBI:30616"/>
    </ligand>
</feature>
<organism evidence="19 20">
    <name type="scientific">Guyparkeria halophila</name>
    <dbReference type="NCBI Taxonomy" id="47960"/>
    <lineage>
        <taxon>Bacteria</taxon>
        <taxon>Pseudomonadati</taxon>
        <taxon>Pseudomonadota</taxon>
        <taxon>Gammaproteobacteria</taxon>
        <taxon>Chromatiales</taxon>
        <taxon>Thioalkalibacteraceae</taxon>
        <taxon>Guyparkeria</taxon>
    </lineage>
</organism>
<evidence type="ECO:0000256" key="1">
    <source>
        <dbReference type="ARBA" id="ARBA00022722"/>
    </source>
</evidence>
<evidence type="ECO:0000256" key="12">
    <source>
        <dbReference type="ARBA" id="ARBA00023235"/>
    </source>
</evidence>
<dbReference type="InterPro" id="IPR004586">
    <property type="entry name" value="RecB"/>
</dbReference>
<keyword evidence="6 15" id="KW-0347">Helicase</keyword>
<feature type="region of interest" description="DNA-binding and helicase activity, interacts with RecC" evidence="15">
    <location>
        <begin position="1"/>
        <end position="952"/>
    </location>
</feature>
<protein>
    <recommendedName>
        <fullName evidence="15">RecBCD enzyme subunit RecB</fullName>
        <ecNumber evidence="15">3.1.11.5</ecNumber>
        <ecNumber evidence="15">5.6.2.4</ecNumber>
    </recommendedName>
    <alternativeName>
        <fullName evidence="15">DNA 3'-5' helicase subunit RecB</fullName>
    </alternativeName>
    <alternativeName>
        <fullName evidence="15">Exonuclease V subunit RecB</fullName>
        <shortName evidence="15">ExoV subunit RecB</shortName>
    </alternativeName>
    <alternativeName>
        <fullName evidence="15">Helicase/nuclease RecBCD subunit RecB</fullName>
    </alternativeName>
</protein>
<evidence type="ECO:0000256" key="4">
    <source>
        <dbReference type="ARBA" id="ARBA00022763"/>
    </source>
</evidence>
<comment type="catalytic activity">
    <reaction evidence="14 15">
        <text>ATP + H2O = ADP + phosphate + H(+)</text>
        <dbReference type="Rhea" id="RHEA:13065"/>
        <dbReference type="ChEBI" id="CHEBI:15377"/>
        <dbReference type="ChEBI" id="CHEBI:15378"/>
        <dbReference type="ChEBI" id="CHEBI:30616"/>
        <dbReference type="ChEBI" id="CHEBI:43474"/>
        <dbReference type="ChEBI" id="CHEBI:456216"/>
        <dbReference type="EC" id="5.6.2.4"/>
    </reaction>
</comment>
<dbReference type="Gene3D" id="3.90.320.10">
    <property type="match status" value="1"/>
</dbReference>
<evidence type="ECO:0000256" key="16">
    <source>
        <dbReference type="PROSITE-ProRule" id="PRU00560"/>
    </source>
</evidence>
<dbReference type="GO" id="GO:0008854">
    <property type="term" value="F:exodeoxyribonuclease V activity"/>
    <property type="evidence" value="ECO:0007669"/>
    <property type="project" value="UniProtKB-EC"/>
</dbReference>
<dbReference type="InterPro" id="IPR014017">
    <property type="entry name" value="DNA_helicase_UvrD-like_C"/>
</dbReference>
<keyword evidence="12 15" id="KW-0413">Isomerase</keyword>
<comment type="catalytic activity">
    <reaction evidence="15">
        <text>Exonucleolytic cleavage (in the presence of ATP) in either 5'- to 3'- or 3'- to 5'-direction to yield 5'-phosphooligonucleotides.</text>
        <dbReference type="EC" id="3.1.11.5"/>
    </reaction>
</comment>
<dbReference type="PANTHER" id="PTHR11070">
    <property type="entry name" value="UVRD / RECB / PCRA DNA HELICASE FAMILY MEMBER"/>
    <property type="match status" value="1"/>
</dbReference>
<evidence type="ECO:0000313" key="20">
    <source>
        <dbReference type="Proteomes" id="UP001327459"/>
    </source>
</evidence>
<dbReference type="RefSeq" id="WP_322520419.1">
    <property type="nucleotide sequence ID" value="NZ_CP140153.1"/>
</dbReference>
<dbReference type="Gene3D" id="1.10.3170.10">
    <property type="entry name" value="Recbcd, chain B, domain 2"/>
    <property type="match status" value="1"/>
</dbReference>
<feature type="active site" description="For nuclease activity" evidence="15">
    <location>
        <position position="1156"/>
    </location>
</feature>
<evidence type="ECO:0000256" key="15">
    <source>
        <dbReference type="HAMAP-Rule" id="MF_01485"/>
    </source>
</evidence>
<comment type="cofactor">
    <cofactor evidence="15">
        <name>Mg(2+)</name>
        <dbReference type="ChEBI" id="CHEBI:18420"/>
    </cofactor>
    <text evidence="15">Binds 1 Mg(2+) ion per subunit.</text>
</comment>
<dbReference type="EMBL" id="CP140153">
    <property type="protein sequence ID" value="WQH15390.1"/>
    <property type="molecule type" value="Genomic_DNA"/>
</dbReference>
<dbReference type="NCBIfam" id="TIGR00609">
    <property type="entry name" value="recB"/>
    <property type="match status" value="1"/>
</dbReference>
<evidence type="ECO:0000256" key="14">
    <source>
        <dbReference type="ARBA" id="ARBA00048988"/>
    </source>
</evidence>
<keyword evidence="20" id="KW-1185">Reference proteome</keyword>
<evidence type="ECO:0000256" key="10">
    <source>
        <dbReference type="ARBA" id="ARBA00023125"/>
    </source>
</evidence>
<reference evidence="19 20" key="1">
    <citation type="submission" date="2023-11" db="EMBL/GenBank/DDBJ databases">
        <title>MicrobeMod: A computational toolkit for identifying prokaryotic methylation and restriction-modification with nanopore sequencing.</title>
        <authorList>
            <person name="Crits-Christoph A."/>
            <person name="Kang S.C."/>
            <person name="Lee H."/>
            <person name="Ostrov N."/>
        </authorList>
    </citation>
    <scope>NUCLEOTIDE SEQUENCE [LARGE SCALE GENOMIC DNA]</scope>
    <source>
        <strain evidence="19 20">ATCC 49870</strain>
    </source>
</reference>
<keyword evidence="4 15" id="KW-0227">DNA damage</keyword>
<keyword evidence="1 15" id="KW-0540">Nuclease</keyword>
<evidence type="ECO:0000256" key="2">
    <source>
        <dbReference type="ARBA" id="ARBA00022723"/>
    </source>
</evidence>
<dbReference type="InterPro" id="IPR011604">
    <property type="entry name" value="PDDEXK-like_dom_sf"/>
</dbReference>
<keyword evidence="11 15" id="KW-0234">DNA repair</keyword>
<evidence type="ECO:0000313" key="19">
    <source>
        <dbReference type="EMBL" id="WQH15390.1"/>
    </source>
</evidence>
<comment type="subunit">
    <text evidence="15">Heterotrimer of RecB, RecC and RecD. All subunits contribute to DNA-binding. Interacts with RecA.</text>
</comment>
<keyword evidence="9 15" id="KW-0460">Magnesium</keyword>
<dbReference type="Pfam" id="PF13361">
    <property type="entry name" value="UvrD_C"/>
    <property type="match status" value="1"/>
</dbReference>
<dbReference type="PROSITE" id="PS51217">
    <property type="entry name" value="UVRD_HELICASE_CTER"/>
    <property type="match status" value="1"/>
</dbReference>